<proteinExistence type="inferred from homology"/>
<evidence type="ECO:0000259" key="4">
    <source>
        <dbReference type="Pfam" id="PF05922"/>
    </source>
</evidence>
<dbReference type="Proteomes" id="UP000585474">
    <property type="component" value="Unassembled WGS sequence"/>
</dbReference>
<gene>
    <name evidence="5" type="ORF">Acr_13g0010040</name>
</gene>
<feature type="chain" id="PRO_5029491698" evidence="3">
    <location>
        <begin position="32"/>
        <end position="355"/>
    </location>
</feature>
<comment type="similarity">
    <text evidence="1">Belongs to the peptidase S8 family.</text>
</comment>
<dbReference type="InterPro" id="IPR010259">
    <property type="entry name" value="S8pro/Inhibitor_I9"/>
</dbReference>
<evidence type="ECO:0000256" key="3">
    <source>
        <dbReference type="SAM" id="SignalP"/>
    </source>
</evidence>
<dbReference type="GO" id="GO:0004252">
    <property type="term" value="F:serine-type endopeptidase activity"/>
    <property type="evidence" value="ECO:0007669"/>
    <property type="project" value="InterPro"/>
</dbReference>
<protein>
    <submittedName>
        <fullName evidence="5">Xylem serine peptidase 1</fullName>
    </submittedName>
</protein>
<keyword evidence="6" id="KW-1185">Reference proteome</keyword>
<dbReference type="InterPro" id="IPR045051">
    <property type="entry name" value="SBT"/>
</dbReference>
<feature type="domain" description="Inhibitor I9" evidence="4">
    <location>
        <begin position="36"/>
        <end position="98"/>
    </location>
</feature>
<dbReference type="InterPro" id="IPR037045">
    <property type="entry name" value="S8pro/Inhibitor_I9_sf"/>
</dbReference>
<evidence type="ECO:0000313" key="6">
    <source>
        <dbReference type="Proteomes" id="UP000585474"/>
    </source>
</evidence>
<dbReference type="OrthoDB" id="206201at2759"/>
<dbReference type="Pfam" id="PF05922">
    <property type="entry name" value="Inhibitor_I9"/>
    <property type="match status" value="1"/>
</dbReference>
<evidence type="ECO:0000256" key="2">
    <source>
        <dbReference type="ARBA" id="ARBA00022729"/>
    </source>
</evidence>
<dbReference type="CDD" id="cd02120">
    <property type="entry name" value="PA_subtilisin_like"/>
    <property type="match status" value="1"/>
</dbReference>
<dbReference type="Gene3D" id="3.50.30.30">
    <property type="match status" value="1"/>
</dbReference>
<name>A0A7J0FLM9_9ERIC</name>
<dbReference type="Gene3D" id="3.30.70.80">
    <property type="entry name" value="Peptidase S8 propeptide/proteinase inhibitor I9"/>
    <property type="match status" value="1"/>
</dbReference>
<dbReference type="GO" id="GO:0006508">
    <property type="term" value="P:proteolysis"/>
    <property type="evidence" value="ECO:0007669"/>
    <property type="project" value="InterPro"/>
</dbReference>
<accession>A0A7J0FLM9</accession>
<comment type="caution">
    <text evidence="5">The sequence shown here is derived from an EMBL/GenBank/DDBJ whole genome shotgun (WGS) entry which is preliminary data.</text>
</comment>
<dbReference type="AlphaFoldDB" id="A0A7J0FLM9"/>
<dbReference type="PANTHER" id="PTHR10795">
    <property type="entry name" value="PROPROTEIN CONVERTASE SUBTILISIN/KEXIN"/>
    <property type="match status" value="1"/>
</dbReference>
<evidence type="ECO:0000313" key="5">
    <source>
        <dbReference type="EMBL" id="GFY99604.1"/>
    </source>
</evidence>
<dbReference type="InterPro" id="IPR036852">
    <property type="entry name" value="Peptidase_S8/S53_dom_sf"/>
</dbReference>
<reference evidence="5 6" key="1">
    <citation type="submission" date="2019-07" db="EMBL/GenBank/DDBJ databases">
        <title>De Novo Assembly of kiwifruit Actinidia rufa.</title>
        <authorList>
            <person name="Sugita-Konishi S."/>
            <person name="Sato K."/>
            <person name="Mori E."/>
            <person name="Abe Y."/>
            <person name="Kisaki G."/>
            <person name="Hamano K."/>
            <person name="Suezawa K."/>
            <person name="Otani M."/>
            <person name="Fukuda T."/>
            <person name="Manabe T."/>
            <person name="Gomi K."/>
            <person name="Tabuchi M."/>
            <person name="Akimitsu K."/>
            <person name="Kataoka I."/>
        </authorList>
    </citation>
    <scope>NUCLEOTIDE SEQUENCE [LARGE SCALE GENOMIC DNA]</scope>
    <source>
        <strain evidence="6">cv. Fuchu</strain>
    </source>
</reference>
<organism evidence="5 6">
    <name type="scientific">Actinidia rufa</name>
    <dbReference type="NCBI Taxonomy" id="165716"/>
    <lineage>
        <taxon>Eukaryota</taxon>
        <taxon>Viridiplantae</taxon>
        <taxon>Streptophyta</taxon>
        <taxon>Embryophyta</taxon>
        <taxon>Tracheophyta</taxon>
        <taxon>Spermatophyta</taxon>
        <taxon>Magnoliopsida</taxon>
        <taxon>eudicotyledons</taxon>
        <taxon>Gunneridae</taxon>
        <taxon>Pentapetalae</taxon>
        <taxon>asterids</taxon>
        <taxon>Ericales</taxon>
        <taxon>Actinidiaceae</taxon>
        <taxon>Actinidia</taxon>
    </lineage>
</organism>
<dbReference type="SUPFAM" id="SSF52743">
    <property type="entry name" value="Subtilisin-like"/>
    <property type="match status" value="2"/>
</dbReference>
<keyword evidence="2 3" id="KW-0732">Signal</keyword>
<feature type="signal peptide" evidence="3">
    <location>
        <begin position="1"/>
        <end position="31"/>
    </location>
</feature>
<dbReference type="EMBL" id="BJWL01000013">
    <property type="protein sequence ID" value="GFY99604.1"/>
    <property type="molecule type" value="Genomic_DNA"/>
</dbReference>
<evidence type="ECO:0000256" key="1">
    <source>
        <dbReference type="ARBA" id="ARBA00011073"/>
    </source>
</evidence>
<sequence length="355" mass="38231">MSRVRFIHSLLFFSHLLVCVLLGLIVVNGDAQKEFYIVFLKDQPADAEFALQSHINLLSNLKGSDLDAKESLVYSYTRSFNAFAAKLYEDEADELSDSSSNIDAGVAGITPQSESFADEGFGPPPAKWKGTCGHFANFFRIKLIGARYFKLDGIPDPNDILSPIDVDGHGTHTSSTLAGNQVPNANLYGLAQGTARGAVPSARVAMYKGVGVSIFDPKQNMYPLISGDRVAKSSASMENARYCFEDSIDPQKVKGKLVLCKLGTWGIDSVVKGFGGIGAIIESEQFMDAACIFMAPATMVNTTTGDTVSKYINSTRSPSAVIYKSQEVEIPAPFIASFSSRGPSPGSEHLLKLDL</sequence>